<dbReference type="InterPro" id="IPR022291">
    <property type="entry name" value="Bacteriocin_synth_cyclodeHase"/>
</dbReference>
<dbReference type="PANTHER" id="PTHR37809">
    <property type="entry name" value="RIBOSOMAL PROTEIN S12 METHYLTHIOTRANSFERASE ACCESSORY FACTOR YCAO"/>
    <property type="match status" value="1"/>
</dbReference>
<reference evidence="2 3" key="2">
    <citation type="journal article" date="2016" name="Genome Announc.">
        <title>Complete Genome Sequences of Two Interactive Moderate Thermophiles, Paenibacillus napthalenovorans 32O-Y and Paenibacillus sp. 32O-W.</title>
        <authorList>
            <person name="Butler R.R.III."/>
            <person name="Wang J."/>
            <person name="Stark B.C."/>
            <person name="Pombert J.F."/>
        </authorList>
    </citation>
    <scope>NUCLEOTIDE SEQUENCE [LARGE SCALE GENOMIC DNA]</scope>
    <source>
        <strain evidence="2 3">32O-Y</strain>
    </source>
</reference>
<evidence type="ECO:0000313" key="2">
    <source>
        <dbReference type="EMBL" id="ALS20531.1"/>
    </source>
</evidence>
<dbReference type="NCBIfam" id="TIGR03604">
    <property type="entry name" value="TOMM_cyclo_SagD"/>
    <property type="match status" value="1"/>
</dbReference>
<keyword evidence="3" id="KW-1185">Reference proteome</keyword>
<dbReference type="KEGG" id="pnp:IJ22_01390"/>
<dbReference type="Gene3D" id="3.40.50.720">
    <property type="entry name" value="NAD(P)-binding Rossmann-like Domain"/>
    <property type="match status" value="1"/>
</dbReference>
<dbReference type="Gene3D" id="3.30.160.660">
    <property type="match status" value="1"/>
</dbReference>
<sequence>MKAVIAIIGEGRLAALVTDELSEHCKIVHQADLNRGVPRAAELVLVIRDDRHTFDDHQSEEILQQAGIPCLYGSVSLDEGVVGPFVYPGRPGCSVCAQTRRYMAGNGESNAMTNLFNRPPLSGEIPRKTRSSPAGLLHTARLFVLETMRILQRSQAYTKEHMYIINLETLKSSRHFFLPDPLCPVCGRLPDDSSAAARISLQPRPKIRDGSYRCHPIEVLKDVLDKDYLDSRTGLLNAKMHDLISPFASVTVNLPTFTTRDEVAGGRSHSYAKSEWTAILEGLERRCGLAPHGKQTVICDSFNRLADQAVDPAKVGLYTREQYARPDFPFEPFDPDSSMNWVWGYSFLHERPILVPESLAYYSPIYGGSFVQEGSNGCALGGSIEEAIFYGMLEVVERDSFLMTWYARLAVPRLDPYSANDQELQMMIQRIQAVAGYDIHLFNITMENGIPSIWALAKTGDPEKMNIICAASAHIDPIRAAKSAVHELAGLMCILQKTFNARREECLNMFLDSYRVQQMEDHVMLYSLPQAEERLHFLLDTHRPLRTFDEEFKRKDSPPDLTDDLKGLIHVFRRLNLDVIVVDQSSPETVRNGLYCVKVLIPGMLPMTFGHHLTRLSGLERVLRVPMELGYAKQPLTPEQLNPYPHPFV</sequence>
<accession>A0A0U2VAB5</accession>
<protein>
    <submittedName>
        <fullName evidence="2">Bacteriocin biosynthesis protein SagD</fullName>
    </submittedName>
</protein>
<dbReference type="AlphaFoldDB" id="A0A0U2VAB5"/>
<dbReference type="PANTHER" id="PTHR37809:SF1">
    <property type="entry name" value="RIBOSOMAL PROTEIN S12 METHYLTHIOTRANSFERASE ACCESSORY FACTOR YCAO"/>
    <property type="match status" value="1"/>
</dbReference>
<reference evidence="3" key="1">
    <citation type="submission" date="2015-12" db="EMBL/GenBank/DDBJ databases">
        <title>Complete genome sequences of two moderately thermophilic Paenibacillus species.</title>
        <authorList>
            <person name="Butler R.III."/>
            <person name="Wang J."/>
            <person name="Stark B.C."/>
            <person name="Pombert J.-F."/>
        </authorList>
    </citation>
    <scope>NUCLEOTIDE SEQUENCE [LARGE SCALE GENOMIC DNA]</scope>
    <source>
        <strain evidence="3">32O-Y</strain>
    </source>
</reference>
<dbReference type="OrthoDB" id="2379922at2"/>
<dbReference type="STRING" id="162209.IJ22_01390"/>
<dbReference type="InterPro" id="IPR003776">
    <property type="entry name" value="YcaO-like_dom"/>
</dbReference>
<dbReference type="Pfam" id="PF02624">
    <property type="entry name" value="YcaO"/>
    <property type="match status" value="1"/>
</dbReference>
<feature type="domain" description="YcaO" evidence="1">
    <location>
        <begin position="266"/>
        <end position="649"/>
    </location>
</feature>
<organism evidence="2 3">
    <name type="scientific">Paenibacillus naphthalenovorans</name>
    <dbReference type="NCBI Taxonomy" id="162209"/>
    <lineage>
        <taxon>Bacteria</taxon>
        <taxon>Bacillati</taxon>
        <taxon>Bacillota</taxon>
        <taxon>Bacilli</taxon>
        <taxon>Bacillales</taxon>
        <taxon>Paenibacillaceae</taxon>
        <taxon>Paenibacillus</taxon>
    </lineage>
</organism>
<name>A0A0U2VAB5_9BACL</name>
<dbReference type="Gene3D" id="3.30.40.250">
    <property type="match status" value="1"/>
</dbReference>
<dbReference type="PROSITE" id="PS51664">
    <property type="entry name" value="YCAO"/>
    <property type="match status" value="1"/>
</dbReference>
<gene>
    <name evidence="2" type="ORF">IJ22_01390</name>
</gene>
<dbReference type="InterPro" id="IPR027624">
    <property type="entry name" value="TOMM_cyclo_SagD"/>
</dbReference>
<dbReference type="NCBIfam" id="TIGR03882">
    <property type="entry name" value="cyclo_dehyd_2"/>
    <property type="match status" value="1"/>
</dbReference>
<dbReference type="RefSeq" id="WP_062406452.1">
    <property type="nucleotide sequence ID" value="NZ_CP013652.1"/>
</dbReference>
<dbReference type="EMBL" id="CP013652">
    <property type="protein sequence ID" value="ALS20531.1"/>
    <property type="molecule type" value="Genomic_DNA"/>
</dbReference>
<dbReference type="PATRIC" id="fig|162209.4.peg.139"/>
<evidence type="ECO:0000313" key="3">
    <source>
        <dbReference type="Proteomes" id="UP000061660"/>
    </source>
</evidence>
<dbReference type="Proteomes" id="UP000061660">
    <property type="component" value="Chromosome"/>
</dbReference>
<proteinExistence type="predicted"/>
<dbReference type="Gene3D" id="3.30.1330.230">
    <property type="match status" value="1"/>
</dbReference>
<evidence type="ECO:0000259" key="1">
    <source>
        <dbReference type="PROSITE" id="PS51664"/>
    </source>
</evidence>